<evidence type="ECO:0000313" key="3">
    <source>
        <dbReference type="Proteomes" id="UP001055514"/>
    </source>
</evidence>
<dbReference type="AlphaFoldDB" id="A0AAE9M6R5"/>
<feature type="transmembrane region" description="Helical" evidence="1">
    <location>
        <begin position="47"/>
        <end position="64"/>
    </location>
</feature>
<sequence length="103" mass="12540">MIGWKYKGRNYYFNHFNALTFIGMFVVLPLLYGWIEGVIPDIFYDNYFLIIFSLTMLFYSYAIYKVSIDSYEPYYYDEKGKKIEGEETLEQRAKRLRKFKKSK</sequence>
<reference evidence="2" key="1">
    <citation type="submission" date="2022-04" db="EMBL/GenBank/DDBJ databases">
        <title>Emergence of ST220 Acinetobacter pittii strain in bloodstream infection, which co-producing chromosomal NDM-1 and OXA-820 carbapenemases.</title>
        <authorList>
            <person name="Tian C."/>
            <person name="Xing M."/>
            <person name="Fu L."/>
            <person name="Xia D."/>
        </authorList>
    </citation>
    <scope>NUCLEOTIDE SEQUENCE</scope>
    <source>
        <strain evidence="2">TCM</strain>
    </source>
</reference>
<protein>
    <submittedName>
        <fullName evidence="2">Uncharacterized protein</fullName>
    </submittedName>
</protein>
<accession>A0AAE9M6R5</accession>
<gene>
    <name evidence="2" type="ORF">MWH18_13630</name>
</gene>
<keyword evidence="1" id="KW-1133">Transmembrane helix</keyword>
<name>A0AAE9M6R5_ACIPI</name>
<keyword evidence="1" id="KW-0812">Transmembrane</keyword>
<evidence type="ECO:0000313" key="2">
    <source>
        <dbReference type="EMBL" id="USU93391.1"/>
    </source>
</evidence>
<organism evidence="2 3">
    <name type="scientific">Acinetobacter pittii</name>
    <name type="common">Acinetobacter genomosp. 3</name>
    <dbReference type="NCBI Taxonomy" id="48296"/>
    <lineage>
        <taxon>Bacteria</taxon>
        <taxon>Pseudomonadati</taxon>
        <taxon>Pseudomonadota</taxon>
        <taxon>Gammaproteobacteria</taxon>
        <taxon>Moraxellales</taxon>
        <taxon>Moraxellaceae</taxon>
        <taxon>Acinetobacter</taxon>
        <taxon>Acinetobacter calcoaceticus/baumannii complex</taxon>
    </lineage>
</organism>
<evidence type="ECO:0000256" key="1">
    <source>
        <dbReference type="SAM" id="Phobius"/>
    </source>
</evidence>
<dbReference type="Proteomes" id="UP001055514">
    <property type="component" value="Chromosome"/>
</dbReference>
<dbReference type="EMBL" id="CP095407">
    <property type="protein sequence ID" value="USU93391.1"/>
    <property type="molecule type" value="Genomic_DNA"/>
</dbReference>
<feature type="transmembrane region" description="Helical" evidence="1">
    <location>
        <begin position="12"/>
        <end position="35"/>
    </location>
</feature>
<proteinExistence type="predicted"/>
<keyword evidence="1" id="KW-0472">Membrane</keyword>
<dbReference type="RefSeq" id="WP_032056568.1">
    <property type="nucleotide sequence ID" value="NZ_BBTX01000009.1"/>
</dbReference>